<dbReference type="Proteomes" id="UP000240009">
    <property type="component" value="Unassembled WGS sequence"/>
</dbReference>
<organism evidence="1 2">
    <name type="scientific">Blastopirellula marina</name>
    <dbReference type="NCBI Taxonomy" id="124"/>
    <lineage>
        <taxon>Bacteria</taxon>
        <taxon>Pseudomonadati</taxon>
        <taxon>Planctomycetota</taxon>
        <taxon>Planctomycetia</taxon>
        <taxon>Pirellulales</taxon>
        <taxon>Pirellulaceae</taxon>
        <taxon>Blastopirellula</taxon>
    </lineage>
</organism>
<dbReference type="CDD" id="cd06233">
    <property type="entry name" value="M14-like"/>
    <property type="match status" value="1"/>
</dbReference>
<sequence length="367" mass="40319">MELALNVLDSFSQDYPEAQSRFREAATKLGFSLESHSIGENGPDGSELSFDVACSTGGDPSRVLVISSGIHGVEGFFGSAVQLGMLDEWSQGEMPQPKVVLLHGLNAYGFAYSRRFNEDNVDPNRNFLLAGQPFAGSPPGYAELDSFLNPKRPPSSWEPFSAKAVWLIAQHGMSKLRSAIASGQYDYPQGLFFGGKGPTRMQTILQQNMPRWLAGSEQVVHLDFHTGLGAWGTWKLLIDYPLSELQRKQLAGWFGADSFEANTESDIAYDARGGFGQWCVAQKFSPEYLFACAEFGTYPAVKVLAGLRAENQAHHWGKAEAASTRKAKQTLKELFCPSAASWREEVLRQSKQLVRQAEQGMCGEGKS</sequence>
<dbReference type="AlphaFoldDB" id="A0A2S8F5S1"/>
<evidence type="ECO:0000313" key="1">
    <source>
        <dbReference type="EMBL" id="PQO27470.1"/>
    </source>
</evidence>
<comment type="caution">
    <text evidence="1">The sequence shown here is derived from an EMBL/GenBank/DDBJ whole genome shotgun (WGS) entry which is preliminary data.</text>
</comment>
<name>A0A2S8F5S1_9BACT</name>
<protein>
    <submittedName>
        <fullName evidence="1">DUF2817 domain-containing protein</fullName>
    </submittedName>
</protein>
<reference evidence="1 2" key="1">
    <citation type="submission" date="2018-02" db="EMBL/GenBank/DDBJ databases">
        <title>Comparative genomes isolates from brazilian mangrove.</title>
        <authorList>
            <person name="Araujo J.E."/>
            <person name="Taketani R.G."/>
            <person name="Silva M.C.P."/>
            <person name="Loureco M.V."/>
            <person name="Andreote F.D."/>
        </authorList>
    </citation>
    <scope>NUCLEOTIDE SEQUENCE [LARGE SCALE GENOMIC DNA]</scope>
    <source>
        <strain evidence="1 2">HEX-2 MGV</strain>
    </source>
</reference>
<dbReference type="OrthoDB" id="4014363at2"/>
<dbReference type="SUPFAM" id="SSF53187">
    <property type="entry name" value="Zn-dependent exopeptidases"/>
    <property type="match status" value="1"/>
</dbReference>
<gene>
    <name evidence="1" type="ORF">C5Y96_18210</name>
</gene>
<evidence type="ECO:0000313" key="2">
    <source>
        <dbReference type="Proteomes" id="UP000240009"/>
    </source>
</evidence>
<dbReference type="InterPro" id="IPR021259">
    <property type="entry name" value="DUF2817"/>
</dbReference>
<proteinExistence type="predicted"/>
<dbReference type="Gene3D" id="3.40.630.10">
    <property type="entry name" value="Zn peptidases"/>
    <property type="match status" value="1"/>
</dbReference>
<accession>A0A2S8F5S1</accession>
<dbReference type="EMBL" id="PUIA01000057">
    <property type="protein sequence ID" value="PQO27470.1"/>
    <property type="molecule type" value="Genomic_DNA"/>
</dbReference>
<dbReference type="Pfam" id="PF10994">
    <property type="entry name" value="DUF2817"/>
    <property type="match status" value="1"/>
</dbReference>